<dbReference type="Pfam" id="PF00196">
    <property type="entry name" value="GerE"/>
    <property type="match status" value="1"/>
</dbReference>
<dbReference type="PANTHER" id="PTHR44688:SF16">
    <property type="entry name" value="DNA-BINDING TRANSCRIPTIONAL ACTIVATOR DEVR_DOSR"/>
    <property type="match status" value="1"/>
</dbReference>
<keyword evidence="8" id="KW-1185">Reference proteome</keyword>
<dbReference type="GO" id="GO:0006355">
    <property type="term" value="P:regulation of DNA-templated transcription"/>
    <property type="evidence" value="ECO:0007669"/>
    <property type="project" value="InterPro"/>
</dbReference>
<dbReference type="Gene3D" id="1.10.10.10">
    <property type="entry name" value="Winged helix-like DNA-binding domain superfamily/Winged helix DNA-binding domain"/>
    <property type="match status" value="1"/>
</dbReference>
<name>A0A433J381_9PROT</name>
<dbReference type="InterPro" id="IPR001789">
    <property type="entry name" value="Sig_transdc_resp-reg_receiver"/>
</dbReference>
<feature type="domain" description="Response regulatory" evidence="6">
    <location>
        <begin position="17"/>
        <end position="130"/>
    </location>
</feature>
<dbReference type="AlphaFoldDB" id="A0A433J381"/>
<evidence type="ECO:0000259" key="6">
    <source>
        <dbReference type="PROSITE" id="PS50110"/>
    </source>
</evidence>
<dbReference type="GO" id="GO:0003677">
    <property type="term" value="F:DNA binding"/>
    <property type="evidence" value="ECO:0007669"/>
    <property type="project" value="UniProtKB-KW"/>
</dbReference>
<organism evidence="7 8">
    <name type="scientific">Azospirillum doebereinerae</name>
    <dbReference type="NCBI Taxonomy" id="92933"/>
    <lineage>
        <taxon>Bacteria</taxon>
        <taxon>Pseudomonadati</taxon>
        <taxon>Pseudomonadota</taxon>
        <taxon>Alphaproteobacteria</taxon>
        <taxon>Rhodospirillales</taxon>
        <taxon>Azospirillaceae</taxon>
        <taxon>Azospirillum</taxon>
    </lineage>
</organism>
<proteinExistence type="predicted"/>
<dbReference type="PROSITE" id="PS50110">
    <property type="entry name" value="RESPONSE_REGULATORY"/>
    <property type="match status" value="1"/>
</dbReference>
<sequence>MVLWWRADPMLLQTACLVHVVDGDLPTRSTLARALGAVGIACRVHSTGADALSVLGTGSACLVIRNDLPDMTAQELMSEAALHGHDLPVLVITEQGDVDAAVGAMKAGAVDCLAHPFQTATFLERVRACLASENPQAQQRDRGRDAARRLTLLSRRESEVLRLIVEGKQSKTIAWELGISIKTVEVHRARIMEKTGCRSIVGLGRLWEAAEMLRARSQRCFVPSAASLSAALSVPVGVAAP</sequence>
<evidence type="ECO:0000256" key="3">
    <source>
        <dbReference type="ARBA" id="ARBA00023163"/>
    </source>
</evidence>
<evidence type="ECO:0000313" key="7">
    <source>
        <dbReference type="EMBL" id="RUQ66142.1"/>
    </source>
</evidence>
<reference evidence="7 8" key="1">
    <citation type="submission" date="2018-12" db="EMBL/GenBank/DDBJ databases">
        <authorList>
            <person name="Yang Y."/>
        </authorList>
    </citation>
    <scope>NUCLEOTIDE SEQUENCE [LARGE SCALE GENOMIC DNA]</scope>
    <source>
        <strain evidence="7 8">GSF71</strain>
    </source>
</reference>
<dbReference type="PROSITE" id="PS00622">
    <property type="entry name" value="HTH_LUXR_1"/>
    <property type="match status" value="1"/>
</dbReference>
<dbReference type="SUPFAM" id="SSF52172">
    <property type="entry name" value="CheY-like"/>
    <property type="match status" value="1"/>
</dbReference>
<dbReference type="PANTHER" id="PTHR44688">
    <property type="entry name" value="DNA-BINDING TRANSCRIPTIONAL ACTIVATOR DEVR_DOSR"/>
    <property type="match status" value="1"/>
</dbReference>
<dbReference type="OrthoDB" id="9782655at2"/>
<protein>
    <submittedName>
        <fullName evidence="7">Response regulator transcription factor</fullName>
    </submittedName>
</protein>
<evidence type="ECO:0000256" key="2">
    <source>
        <dbReference type="ARBA" id="ARBA00023125"/>
    </source>
</evidence>
<evidence type="ECO:0000256" key="4">
    <source>
        <dbReference type="PROSITE-ProRule" id="PRU00169"/>
    </source>
</evidence>
<dbReference type="CDD" id="cd06170">
    <property type="entry name" value="LuxR_C_like"/>
    <property type="match status" value="1"/>
</dbReference>
<dbReference type="PRINTS" id="PR00038">
    <property type="entry name" value="HTHLUXR"/>
</dbReference>
<gene>
    <name evidence="7" type="ORF">EJ913_23945</name>
</gene>
<dbReference type="GO" id="GO:0000160">
    <property type="term" value="P:phosphorelay signal transduction system"/>
    <property type="evidence" value="ECO:0007669"/>
    <property type="project" value="InterPro"/>
</dbReference>
<feature type="domain" description="HTH luxR-type" evidence="5">
    <location>
        <begin position="146"/>
        <end position="211"/>
    </location>
</feature>
<dbReference type="Pfam" id="PF00072">
    <property type="entry name" value="Response_reg"/>
    <property type="match status" value="1"/>
</dbReference>
<dbReference type="InterPro" id="IPR011006">
    <property type="entry name" value="CheY-like_superfamily"/>
</dbReference>
<evidence type="ECO:0000313" key="8">
    <source>
        <dbReference type="Proteomes" id="UP000280346"/>
    </source>
</evidence>
<dbReference type="SUPFAM" id="SSF46894">
    <property type="entry name" value="C-terminal effector domain of the bipartite response regulators"/>
    <property type="match status" value="1"/>
</dbReference>
<keyword evidence="1" id="KW-0805">Transcription regulation</keyword>
<dbReference type="SMART" id="SM00421">
    <property type="entry name" value="HTH_LUXR"/>
    <property type="match status" value="1"/>
</dbReference>
<comment type="caution">
    <text evidence="4">Lacks conserved residue(s) required for the propagation of feature annotation.</text>
</comment>
<comment type="caution">
    <text evidence="7">The sequence shown here is derived from an EMBL/GenBank/DDBJ whole genome shotgun (WGS) entry which is preliminary data.</text>
</comment>
<keyword evidence="3" id="KW-0804">Transcription</keyword>
<dbReference type="EMBL" id="RZIJ01000023">
    <property type="protein sequence ID" value="RUQ66142.1"/>
    <property type="molecule type" value="Genomic_DNA"/>
</dbReference>
<dbReference type="InterPro" id="IPR016032">
    <property type="entry name" value="Sig_transdc_resp-reg_C-effctor"/>
</dbReference>
<evidence type="ECO:0000256" key="1">
    <source>
        <dbReference type="ARBA" id="ARBA00023015"/>
    </source>
</evidence>
<dbReference type="PROSITE" id="PS50043">
    <property type="entry name" value="HTH_LUXR_2"/>
    <property type="match status" value="1"/>
</dbReference>
<dbReference type="SMART" id="SM00448">
    <property type="entry name" value="REC"/>
    <property type="match status" value="1"/>
</dbReference>
<evidence type="ECO:0000259" key="5">
    <source>
        <dbReference type="PROSITE" id="PS50043"/>
    </source>
</evidence>
<keyword evidence="2" id="KW-0238">DNA-binding</keyword>
<dbReference type="Proteomes" id="UP000280346">
    <property type="component" value="Unassembled WGS sequence"/>
</dbReference>
<dbReference type="InterPro" id="IPR036388">
    <property type="entry name" value="WH-like_DNA-bd_sf"/>
</dbReference>
<accession>A0A433J381</accession>
<dbReference type="Gene3D" id="3.40.50.2300">
    <property type="match status" value="1"/>
</dbReference>
<dbReference type="InterPro" id="IPR000792">
    <property type="entry name" value="Tscrpt_reg_LuxR_C"/>
</dbReference>